<dbReference type="InterPro" id="IPR014001">
    <property type="entry name" value="Helicase_ATP-bd"/>
</dbReference>
<dbReference type="GO" id="GO:0005524">
    <property type="term" value="F:ATP binding"/>
    <property type="evidence" value="ECO:0007669"/>
    <property type="project" value="UniProtKB-KW"/>
</dbReference>
<dbReference type="SMART" id="SM00958">
    <property type="entry name" value="SecA_PP_bind"/>
    <property type="match status" value="1"/>
</dbReference>
<dbReference type="SMART" id="SM00957">
    <property type="entry name" value="SecA_DEAD"/>
    <property type="match status" value="1"/>
</dbReference>
<dbReference type="PANTHER" id="PTHR30612:SF0">
    <property type="entry name" value="CHLOROPLAST PROTEIN-TRANSPORTING ATPASE"/>
    <property type="match status" value="1"/>
</dbReference>
<keyword evidence="16" id="KW-1185">Reference proteome</keyword>
<evidence type="ECO:0000256" key="4">
    <source>
        <dbReference type="ARBA" id="ARBA00022448"/>
    </source>
</evidence>
<dbReference type="EMBL" id="FNXT01001276">
    <property type="protein sequence ID" value="SZX77195.1"/>
    <property type="molecule type" value="Genomic_DNA"/>
</dbReference>
<dbReference type="Pfam" id="PF07516">
    <property type="entry name" value="SecA_SW"/>
    <property type="match status" value="1"/>
</dbReference>
<evidence type="ECO:0000256" key="5">
    <source>
        <dbReference type="ARBA" id="ARBA00022741"/>
    </source>
</evidence>
<dbReference type="InterPro" id="IPR036266">
    <property type="entry name" value="SecA_Wing/Scaffold_sf"/>
</dbReference>
<evidence type="ECO:0000259" key="13">
    <source>
        <dbReference type="PROSITE" id="PS51192"/>
    </source>
</evidence>
<dbReference type="CDD" id="cd18803">
    <property type="entry name" value="SF2_C_secA"/>
    <property type="match status" value="1"/>
</dbReference>
<dbReference type="HAMAP" id="MF_01382">
    <property type="entry name" value="SecA"/>
    <property type="match status" value="1"/>
</dbReference>
<feature type="region of interest" description="Disordered" evidence="12">
    <location>
        <begin position="1"/>
        <end position="33"/>
    </location>
</feature>
<evidence type="ECO:0000313" key="16">
    <source>
        <dbReference type="Proteomes" id="UP000256970"/>
    </source>
</evidence>
<dbReference type="InterPro" id="IPR027417">
    <property type="entry name" value="P-loop_NTPase"/>
</dbReference>
<dbReference type="PROSITE" id="PS01312">
    <property type="entry name" value="SECA"/>
    <property type="match status" value="1"/>
</dbReference>
<keyword evidence="8" id="KW-1278">Translocase</keyword>
<name>A0A383WI89_TETOB</name>
<dbReference type="GO" id="GO:0006886">
    <property type="term" value="P:intracellular protein transport"/>
    <property type="evidence" value="ECO:0007669"/>
    <property type="project" value="InterPro"/>
</dbReference>
<keyword evidence="6" id="KW-0067">ATP-binding</keyword>
<dbReference type="InterPro" id="IPR036670">
    <property type="entry name" value="SecA_X-link_sf"/>
</dbReference>
<dbReference type="Gene3D" id="1.10.3060.10">
    <property type="entry name" value="Helical scaffold and wing domains of SecA"/>
    <property type="match status" value="1"/>
</dbReference>
<evidence type="ECO:0000256" key="11">
    <source>
        <dbReference type="ARBA" id="ARBA00034043"/>
    </source>
</evidence>
<dbReference type="InterPro" id="IPR000185">
    <property type="entry name" value="SecA"/>
</dbReference>
<dbReference type="AlphaFoldDB" id="A0A383WI89"/>
<proteinExistence type="inferred from homology"/>
<dbReference type="InterPro" id="IPR044722">
    <property type="entry name" value="SecA_SF2_C"/>
</dbReference>
<dbReference type="InterPro" id="IPR020937">
    <property type="entry name" value="SecA_CS"/>
</dbReference>
<gene>
    <name evidence="15" type="ORF">BQ4739_LOCUS17537</name>
</gene>
<evidence type="ECO:0000256" key="12">
    <source>
        <dbReference type="SAM" id="MobiDB-lite"/>
    </source>
</evidence>
<evidence type="ECO:0000313" key="15">
    <source>
        <dbReference type="EMBL" id="SZX77195.1"/>
    </source>
</evidence>
<comment type="catalytic activity">
    <reaction evidence="11">
        <text>ATP + H2O + chloroplast-proteinSide 1 = ADP + phosphate + chloroplast-proteinSide 2.</text>
        <dbReference type="EC" id="7.4.2.4"/>
    </reaction>
</comment>
<keyword evidence="7" id="KW-0653">Protein transport</keyword>
<dbReference type="STRING" id="3088.A0A383WI89"/>
<dbReference type="SUPFAM" id="SSF52540">
    <property type="entry name" value="P-loop containing nucleoside triphosphate hydrolases"/>
    <property type="match status" value="2"/>
</dbReference>
<feature type="domain" description="SecA family profile" evidence="14">
    <location>
        <begin position="40"/>
        <end position="643"/>
    </location>
</feature>
<evidence type="ECO:0000256" key="1">
    <source>
        <dbReference type="ARBA" id="ARBA00004170"/>
    </source>
</evidence>
<evidence type="ECO:0000259" key="14">
    <source>
        <dbReference type="PROSITE" id="PS51196"/>
    </source>
</evidence>
<evidence type="ECO:0000256" key="7">
    <source>
        <dbReference type="ARBA" id="ARBA00022927"/>
    </source>
</evidence>
<evidence type="ECO:0000256" key="10">
    <source>
        <dbReference type="ARBA" id="ARBA00023136"/>
    </source>
</evidence>
<keyword evidence="10" id="KW-0472">Membrane</keyword>
<sequence>MKSVSSSACVSRPTSSVGLSGRSPLRPGAPTRRPVVQTRAFFDKIFKQDPSDKTRKQYQDRVDAISALEPKMAALTDDQLRAKTKEFQKRVQGGETLEAILPEAFAVVREASKRVLGLRPFDVQLIGGMILHEGQIAEMRTGEGKTLVAVLPSYLNALTGKGVHVVTVNDYLARRDSEWVGQVPRFLGMQVGLVQADMTPEARRAAYLSDITYVTNSELGFDYLRDNLAGSPAELVLRAAQPFNFCVIDEVDSILIDEARTPLIISGTSDKPSDKYYKAAKIADALTKDLHYTVDEKQRNVLLTEDGYEAVEDVLQVSDLYDPRTQWASYIINAIKAKELFVKDVNYIVKKDECDGVLLEQYKWRAVVTEIQRIHREGRPVLVGTTSVEKSELLSEMLGQAGIKHQVLNAKPENVERESEIVAQSGRRGAVTISTNMAGRGTDILLGGNPDYMARLKLRELLMPEVVSQADAADAYAKSRTGRSQVASFAADPAIFPCQLSAATLAAGKAASKAAAAAWGERSLPLLEAEDRLSVACEKGSTDDEVLLKLRAVYQAMLLEFKAVTDQEKADVVALGGLHVVGTERHESRRIDNQLRGRSGRQGDPGSTRFFLSLEDSLFRVFGGDRIKNLMVAFRVEDLPMESQMLSDALDTAQKRVESYFYDIRKNLFDYDQVVNTQRDRVYAERRRALLSDSLRPAMIEYAERTCDDILEANVDKTADPAEWRLDALAAKVVQYCPLLQGLTGQELLQQSGGSFEGLRSYLRQLAVAAYEQKAAAVDDIEPGLMQEAQKFFVLTQTDNLWKEHLQAIKFLQQAVGLRGYASKDPLTEFKLEGYNLFLETMAQIRRNVIYNVYVFQPQRIRPDAAAGQQQQEAEQAAASGNGKQSRRKAKASA</sequence>
<feature type="compositionally biased region" description="Polar residues" evidence="12">
    <location>
        <begin position="1"/>
        <end position="18"/>
    </location>
</feature>
<keyword evidence="9" id="KW-0811">Translocation</keyword>
<dbReference type="InterPro" id="IPR011116">
    <property type="entry name" value="SecA_Wing/Scaffold"/>
</dbReference>
<evidence type="ECO:0000256" key="6">
    <source>
        <dbReference type="ARBA" id="ARBA00022840"/>
    </source>
</evidence>
<keyword evidence="5" id="KW-0547">Nucleotide-binding</keyword>
<feature type="region of interest" description="Disordered" evidence="12">
    <location>
        <begin position="865"/>
        <end position="894"/>
    </location>
</feature>
<feature type="compositionally biased region" description="Basic residues" evidence="12">
    <location>
        <begin position="885"/>
        <end position="894"/>
    </location>
</feature>
<dbReference type="GO" id="GO:0006605">
    <property type="term" value="P:protein targeting"/>
    <property type="evidence" value="ECO:0007669"/>
    <property type="project" value="InterPro"/>
</dbReference>
<dbReference type="PANTHER" id="PTHR30612">
    <property type="entry name" value="SECA INNER MEMBRANE COMPONENT OF SEC PROTEIN SECRETION SYSTEM"/>
    <property type="match status" value="1"/>
</dbReference>
<dbReference type="GO" id="GO:0016020">
    <property type="term" value="C:membrane"/>
    <property type="evidence" value="ECO:0007669"/>
    <property type="project" value="UniProtKB-SubCell"/>
</dbReference>
<organism evidence="15 16">
    <name type="scientific">Tetradesmus obliquus</name>
    <name type="common">Green alga</name>
    <name type="synonym">Acutodesmus obliquus</name>
    <dbReference type="NCBI Taxonomy" id="3088"/>
    <lineage>
        <taxon>Eukaryota</taxon>
        <taxon>Viridiplantae</taxon>
        <taxon>Chlorophyta</taxon>
        <taxon>core chlorophytes</taxon>
        <taxon>Chlorophyceae</taxon>
        <taxon>CS clade</taxon>
        <taxon>Sphaeropleales</taxon>
        <taxon>Scenedesmaceae</taxon>
        <taxon>Tetradesmus</taxon>
    </lineage>
</organism>
<dbReference type="EC" id="7.4.2.4" evidence="3"/>
<dbReference type="Pfam" id="PF07517">
    <property type="entry name" value="SecA_DEAD"/>
    <property type="match status" value="1"/>
</dbReference>
<dbReference type="GO" id="GO:0016464">
    <property type="term" value="F:chloroplast protein-transporting ATPase activity"/>
    <property type="evidence" value="ECO:0007669"/>
    <property type="project" value="UniProtKB-EC"/>
</dbReference>
<dbReference type="Gene3D" id="3.40.50.300">
    <property type="entry name" value="P-loop containing nucleotide triphosphate hydrolases"/>
    <property type="match status" value="2"/>
</dbReference>
<dbReference type="PROSITE" id="PS51196">
    <property type="entry name" value="SECA_MOTOR_DEAD"/>
    <property type="match status" value="1"/>
</dbReference>
<evidence type="ECO:0000256" key="8">
    <source>
        <dbReference type="ARBA" id="ARBA00022967"/>
    </source>
</evidence>
<dbReference type="InterPro" id="IPR011130">
    <property type="entry name" value="SecA_preprotein_X-link_dom"/>
</dbReference>
<dbReference type="FunFam" id="1.10.3060.10:FF:000003">
    <property type="entry name" value="Protein translocase subunit SecA"/>
    <property type="match status" value="1"/>
</dbReference>
<protein>
    <recommendedName>
        <fullName evidence="3">chloroplast protein-transporting ATPase</fullName>
        <ecNumber evidence="3">7.4.2.4</ecNumber>
    </recommendedName>
</protein>
<reference evidence="15 16" key="1">
    <citation type="submission" date="2016-10" db="EMBL/GenBank/DDBJ databases">
        <authorList>
            <person name="Cai Z."/>
        </authorList>
    </citation>
    <scope>NUCLEOTIDE SEQUENCE [LARGE SCALE GENOMIC DNA]</scope>
</reference>
<dbReference type="InterPro" id="IPR011115">
    <property type="entry name" value="SecA_DEAD"/>
</dbReference>
<evidence type="ECO:0000256" key="3">
    <source>
        <dbReference type="ARBA" id="ARBA00012047"/>
    </source>
</evidence>
<dbReference type="InterPro" id="IPR014018">
    <property type="entry name" value="SecA_motor_DEAD"/>
</dbReference>
<feature type="domain" description="Helicase ATP-binding" evidence="13">
    <location>
        <begin position="126"/>
        <end position="287"/>
    </location>
</feature>
<dbReference type="SUPFAM" id="SSF81767">
    <property type="entry name" value="Pre-protein crosslinking domain of SecA"/>
    <property type="match status" value="1"/>
</dbReference>
<dbReference type="PRINTS" id="PR00906">
    <property type="entry name" value="SECA"/>
</dbReference>
<comment type="subcellular location">
    <subcellularLocation>
        <location evidence="1">Membrane</location>
        <topology evidence="1">Peripheral membrane protein</topology>
    </subcellularLocation>
</comment>
<dbReference type="SUPFAM" id="SSF81886">
    <property type="entry name" value="Helical scaffold and wing domains of SecA"/>
    <property type="match status" value="1"/>
</dbReference>
<comment type="similarity">
    <text evidence="2">Belongs to the SecA family.</text>
</comment>
<dbReference type="Proteomes" id="UP000256970">
    <property type="component" value="Unassembled WGS sequence"/>
</dbReference>
<dbReference type="GO" id="GO:0017038">
    <property type="term" value="P:protein import"/>
    <property type="evidence" value="ECO:0007669"/>
    <property type="project" value="InterPro"/>
</dbReference>
<accession>A0A383WI89</accession>
<dbReference type="CDD" id="cd17928">
    <property type="entry name" value="DEXDc_SecA"/>
    <property type="match status" value="1"/>
</dbReference>
<feature type="compositionally biased region" description="Low complexity" evidence="12">
    <location>
        <begin position="865"/>
        <end position="879"/>
    </location>
</feature>
<evidence type="ECO:0000256" key="9">
    <source>
        <dbReference type="ARBA" id="ARBA00023010"/>
    </source>
</evidence>
<dbReference type="PROSITE" id="PS51192">
    <property type="entry name" value="HELICASE_ATP_BIND_1"/>
    <property type="match status" value="1"/>
</dbReference>
<evidence type="ECO:0000256" key="2">
    <source>
        <dbReference type="ARBA" id="ARBA00007650"/>
    </source>
</evidence>
<keyword evidence="4" id="KW-0813">Transport</keyword>